<dbReference type="InterPro" id="IPR037004">
    <property type="entry name" value="Exonuc_VII_ssu_sf"/>
</dbReference>
<dbReference type="PIRSF" id="PIRSF006488">
    <property type="entry name" value="Exonuc_VII_S"/>
    <property type="match status" value="1"/>
</dbReference>
<sequence>MNEEKKEATFEENLAGLEKIVTKLEQGDVPLEEALDSFQKGVKLSKELQKTLENAEKTLTKVIDENGEEEIFEQGQDENEQ</sequence>
<dbReference type="SUPFAM" id="SSF116842">
    <property type="entry name" value="XseB-like"/>
    <property type="match status" value="1"/>
</dbReference>
<evidence type="ECO:0000256" key="4">
    <source>
        <dbReference type="ARBA" id="ARBA00022801"/>
    </source>
</evidence>
<keyword evidence="8" id="KW-1185">Reference proteome</keyword>
<dbReference type="HAMAP" id="MF_00337">
    <property type="entry name" value="Exonuc_7_S"/>
    <property type="match status" value="1"/>
</dbReference>
<dbReference type="STRING" id="449659.IV66_GL000257"/>
<evidence type="ECO:0000256" key="6">
    <source>
        <dbReference type="HAMAP-Rule" id="MF_00337"/>
    </source>
</evidence>
<dbReference type="InterPro" id="IPR003761">
    <property type="entry name" value="Exonuc_VII_S"/>
</dbReference>
<comment type="caution">
    <text evidence="7">The sequence shown here is derived from an EMBL/GenBank/DDBJ whole genome shotgun (WGS) entry which is preliminary data.</text>
</comment>
<keyword evidence="2 6" id="KW-0963">Cytoplasm</keyword>
<dbReference type="PANTHER" id="PTHR34137:SF1">
    <property type="entry name" value="EXODEOXYRIBONUCLEASE 7 SMALL SUBUNIT"/>
    <property type="match status" value="1"/>
</dbReference>
<dbReference type="RefSeq" id="WP_017868236.1">
    <property type="nucleotide sequence ID" value="NZ_BJYB01000001.1"/>
</dbReference>
<comment type="similarity">
    <text evidence="1 6">Belongs to the XseB family.</text>
</comment>
<dbReference type="Pfam" id="PF02609">
    <property type="entry name" value="Exonuc_VII_S"/>
    <property type="match status" value="1"/>
</dbReference>
<comment type="subunit">
    <text evidence="6">Heterooligomer composed of large and small subunits.</text>
</comment>
<dbReference type="NCBIfam" id="TIGR01280">
    <property type="entry name" value="xseB"/>
    <property type="match status" value="1"/>
</dbReference>
<evidence type="ECO:0000313" key="8">
    <source>
        <dbReference type="Proteomes" id="UP000051886"/>
    </source>
</evidence>
<dbReference type="PANTHER" id="PTHR34137">
    <property type="entry name" value="EXODEOXYRIBONUCLEASE 7 SMALL SUBUNIT"/>
    <property type="match status" value="1"/>
</dbReference>
<comment type="catalytic activity">
    <reaction evidence="6">
        <text>Exonucleolytic cleavage in either 5'- to 3'- or 3'- to 5'-direction to yield nucleoside 5'-phosphates.</text>
        <dbReference type="EC" id="3.1.11.6"/>
    </reaction>
</comment>
<dbReference type="AlphaFoldDB" id="A0A0R2LM16"/>
<reference evidence="7 8" key="1">
    <citation type="journal article" date="2015" name="Genome Announc.">
        <title>Expanding the biotechnology potential of lactobacilli through comparative genomics of 213 strains and associated genera.</title>
        <authorList>
            <person name="Sun Z."/>
            <person name="Harris H.M."/>
            <person name="McCann A."/>
            <person name="Guo C."/>
            <person name="Argimon S."/>
            <person name="Zhang W."/>
            <person name="Yang X."/>
            <person name="Jeffery I.B."/>
            <person name="Cooney J.C."/>
            <person name="Kagawa T.F."/>
            <person name="Liu W."/>
            <person name="Song Y."/>
            <person name="Salvetti E."/>
            <person name="Wrobel A."/>
            <person name="Rasinkangas P."/>
            <person name="Parkhill J."/>
            <person name="Rea M.C."/>
            <person name="O'Sullivan O."/>
            <person name="Ritari J."/>
            <person name="Douillard F.P."/>
            <person name="Paul Ross R."/>
            <person name="Yang R."/>
            <person name="Briner A.E."/>
            <person name="Felis G.E."/>
            <person name="de Vos W.M."/>
            <person name="Barrangou R."/>
            <person name="Klaenhammer T.R."/>
            <person name="Caufield P.W."/>
            <person name="Cui Y."/>
            <person name="Zhang H."/>
            <person name="O'Toole P.W."/>
        </authorList>
    </citation>
    <scope>NUCLEOTIDE SEQUENCE [LARGE SCALE GENOMIC DNA]</scope>
    <source>
        <strain evidence="7 8">NBRC 103219</strain>
    </source>
</reference>
<organism evidence="7 8">
    <name type="scientific">Ligilactobacillus pobuzihii</name>
    <dbReference type="NCBI Taxonomy" id="449659"/>
    <lineage>
        <taxon>Bacteria</taxon>
        <taxon>Bacillati</taxon>
        <taxon>Bacillota</taxon>
        <taxon>Bacilli</taxon>
        <taxon>Lactobacillales</taxon>
        <taxon>Lactobacillaceae</taxon>
        <taxon>Ligilactobacillus</taxon>
    </lineage>
</organism>
<dbReference type="EC" id="3.1.11.6" evidence="6"/>
<keyword evidence="5 6" id="KW-0269">Exonuclease</keyword>
<dbReference type="GO" id="GO:0008855">
    <property type="term" value="F:exodeoxyribonuclease VII activity"/>
    <property type="evidence" value="ECO:0007669"/>
    <property type="project" value="UniProtKB-UniRule"/>
</dbReference>
<evidence type="ECO:0000313" key="7">
    <source>
        <dbReference type="EMBL" id="KRO02830.1"/>
    </source>
</evidence>
<dbReference type="GO" id="GO:0009318">
    <property type="term" value="C:exodeoxyribonuclease VII complex"/>
    <property type="evidence" value="ECO:0007669"/>
    <property type="project" value="UniProtKB-UniRule"/>
</dbReference>
<dbReference type="OrthoDB" id="9798666at2"/>
<dbReference type="Gene3D" id="1.10.287.1040">
    <property type="entry name" value="Exonuclease VII, small subunit"/>
    <property type="match status" value="1"/>
</dbReference>
<name>A0A0R2LM16_9LACO</name>
<dbReference type="PATRIC" id="fig|449659.4.peg.255"/>
<accession>A0A0R2LM16</accession>
<proteinExistence type="inferred from homology"/>
<protein>
    <recommendedName>
        <fullName evidence="6">Exodeoxyribonuclease 7 small subunit</fullName>
        <ecNumber evidence="6">3.1.11.6</ecNumber>
    </recommendedName>
    <alternativeName>
        <fullName evidence="6">Exodeoxyribonuclease VII small subunit</fullName>
        <shortName evidence="6">Exonuclease VII small subunit</shortName>
    </alternativeName>
</protein>
<comment type="subcellular location">
    <subcellularLocation>
        <location evidence="6">Cytoplasm</location>
    </subcellularLocation>
</comment>
<comment type="function">
    <text evidence="6">Bidirectionally degrades single-stranded DNA into large acid-insoluble oligonucleotides, which are then degraded further into small acid-soluble oligonucleotides.</text>
</comment>
<evidence type="ECO:0000256" key="3">
    <source>
        <dbReference type="ARBA" id="ARBA00022722"/>
    </source>
</evidence>
<evidence type="ECO:0000256" key="2">
    <source>
        <dbReference type="ARBA" id="ARBA00022490"/>
    </source>
</evidence>
<dbReference type="GO" id="GO:0006308">
    <property type="term" value="P:DNA catabolic process"/>
    <property type="evidence" value="ECO:0007669"/>
    <property type="project" value="UniProtKB-UniRule"/>
</dbReference>
<dbReference type="GO" id="GO:0005829">
    <property type="term" value="C:cytosol"/>
    <property type="evidence" value="ECO:0007669"/>
    <property type="project" value="TreeGrafter"/>
</dbReference>
<evidence type="ECO:0000256" key="5">
    <source>
        <dbReference type="ARBA" id="ARBA00022839"/>
    </source>
</evidence>
<dbReference type="EMBL" id="JQCN01000001">
    <property type="protein sequence ID" value="KRO02830.1"/>
    <property type="molecule type" value="Genomic_DNA"/>
</dbReference>
<dbReference type="NCBIfam" id="NF002138">
    <property type="entry name" value="PRK00977.1-2"/>
    <property type="match status" value="1"/>
</dbReference>
<dbReference type="Proteomes" id="UP000051886">
    <property type="component" value="Unassembled WGS sequence"/>
</dbReference>
<evidence type="ECO:0000256" key="1">
    <source>
        <dbReference type="ARBA" id="ARBA00009998"/>
    </source>
</evidence>
<keyword evidence="3 6" id="KW-0540">Nuclease</keyword>
<gene>
    <name evidence="6" type="primary">xseB</name>
    <name evidence="7" type="ORF">IV66_GL000257</name>
</gene>
<keyword evidence="4 6" id="KW-0378">Hydrolase</keyword>